<evidence type="ECO:0000313" key="15">
    <source>
        <dbReference type="Proteomes" id="UP000244906"/>
    </source>
</evidence>
<feature type="region of interest" description="Disordered" evidence="12">
    <location>
        <begin position="275"/>
        <end position="306"/>
    </location>
</feature>
<comment type="subcellular location">
    <subcellularLocation>
        <location evidence="10">Cell membrane</location>
        <topology evidence="10">Peripheral membrane protein</topology>
        <orientation evidence="10">Cytoplasmic side</orientation>
    </subcellularLocation>
    <subcellularLocation>
        <location evidence="10">Cytoplasm</location>
    </subcellularLocation>
</comment>
<dbReference type="Proteomes" id="UP000244906">
    <property type="component" value="Unassembled WGS sequence"/>
</dbReference>
<dbReference type="InterPro" id="IPR003593">
    <property type="entry name" value="AAA+_ATPase"/>
</dbReference>
<feature type="compositionally biased region" description="Low complexity" evidence="12">
    <location>
        <begin position="275"/>
        <end position="300"/>
    </location>
</feature>
<dbReference type="SMART" id="SM00963">
    <property type="entry name" value="SRP54_N"/>
    <property type="match status" value="1"/>
</dbReference>
<evidence type="ECO:0000256" key="4">
    <source>
        <dbReference type="ARBA" id="ARBA00022801"/>
    </source>
</evidence>
<keyword evidence="2 10" id="KW-0963">Cytoplasm</keyword>
<dbReference type="EMBL" id="QDDL01000002">
    <property type="protein sequence ID" value="PVZ70639.1"/>
    <property type="molecule type" value="Genomic_DNA"/>
</dbReference>
<dbReference type="CDD" id="cd17874">
    <property type="entry name" value="FtsY"/>
    <property type="match status" value="1"/>
</dbReference>
<feature type="region of interest" description="Disordered" evidence="12">
    <location>
        <begin position="175"/>
        <end position="261"/>
    </location>
</feature>
<dbReference type="SUPFAM" id="SSF47364">
    <property type="entry name" value="Domain of the SRP/SRP receptor G-proteins"/>
    <property type="match status" value="1"/>
</dbReference>
<dbReference type="InterPro" id="IPR027417">
    <property type="entry name" value="P-loop_NTPase"/>
</dbReference>
<comment type="similarity">
    <text evidence="10">Belongs to the GTP-binding SRP family. FtsY subfamily.</text>
</comment>
<evidence type="ECO:0000256" key="11">
    <source>
        <dbReference type="SAM" id="Coils"/>
    </source>
</evidence>
<dbReference type="PANTHER" id="PTHR43134">
    <property type="entry name" value="SIGNAL RECOGNITION PARTICLE RECEPTOR SUBUNIT ALPHA"/>
    <property type="match status" value="1"/>
</dbReference>
<evidence type="ECO:0000256" key="10">
    <source>
        <dbReference type="HAMAP-Rule" id="MF_00920"/>
    </source>
</evidence>
<keyword evidence="11" id="KW-0175">Coiled coil</keyword>
<dbReference type="InterPro" id="IPR036225">
    <property type="entry name" value="SRP/SRP_N"/>
</dbReference>
<feature type="region of interest" description="Disordered" evidence="12">
    <location>
        <begin position="1"/>
        <end position="32"/>
    </location>
</feature>
<dbReference type="GO" id="GO:0005525">
    <property type="term" value="F:GTP binding"/>
    <property type="evidence" value="ECO:0007669"/>
    <property type="project" value="UniProtKB-UniRule"/>
</dbReference>
<dbReference type="GO" id="GO:0005886">
    <property type="term" value="C:plasma membrane"/>
    <property type="evidence" value="ECO:0007669"/>
    <property type="project" value="UniProtKB-SubCell"/>
</dbReference>
<evidence type="ECO:0000313" key="14">
    <source>
        <dbReference type="EMBL" id="PVZ70639.1"/>
    </source>
</evidence>
<dbReference type="Pfam" id="PF02881">
    <property type="entry name" value="SRP54_N"/>
    <property type="match status" value="1"/>
</dbReference>
<keyword evidence="7 10" id="KW-0675">Receptor</keyword>
<feature type="binding site" evidence="10">
    <location>
        <begin position="563"/>
        <end position="566"/>
    </location>
    <ligand>
        <name>GTP</name>
        <dbReference type="ChEBI" id="CHEBI:37565"/>
    </ligand>
</feature>
<evidence type="ECO:0000256" key="3">
    <source>
        <dbReference type="ARBA" id="ARBA00022741"/>
    </source>
</evidence>
<dbReference type="HAMAP" id="MF_00920">
    <property type="entry name" value="FtsY"/>
    <property type="match status" value="1"/>
</dbReference>
<accession>A0A2V1H3P7</accession>
<keyword evidence="5 10" id="KW-0342">GTP-binding</keyword>
<dbReference type="SUPFAM" id="SSF52540">
    <property type="entry name" value="P-loop containing nucleoside triphosphate hydrolases"/>
    <property type="match status" value="1"/>
</dbReference>
<keyword evidence="6 10" id="KW-0472">Membrane</keyword>
<dbReference type="SMART" id="SM00382">
    <property type="entry name" value="AAA"/>
    <property type="match status" value="1"/>
</dbReference>
<dbReference type="PANTHER" id="PTHR43134:SF1">
    <property type="entry name" value="SIGNAL RECOGNITION PARTICLE RECEPTOR SUBUNIT ALPHA"/>
    <property type="match status" value="1"/>
</dbReference>
<keyword evidence="4 10" id="KW-0378">Hydrolase</keyword>
<dbReference type="PROSITE" id="PS00300">
    <property type="entry name" value="SRP54"/>
    <property type="match status" value="1"/>
</dbReference>
<dbReference type="Gene3D" id="1.20.120.140">
    <property type="entry name" value="Signal recognition particle SRP54, nucleotide-binding domain"/>
    <property type="match status" value="1"/>
</dbReference>
<keyword evidence="1 10" id="KW-1003">Cell membrane</keyword>
<dbReference type="GO" id="GO:0003924">
    <property type="term" value="F:GTPase activity"/>
    <property type="evidence" value="ECO:0007669"/>
    <property type="project" value="UniProtKB-UniRule"/>
</dbReference>
<evidence type="ECO:0000256" key="7">
    <source>
        <dbReference type="ARBA" id="ARBA00023170"/>
    </source>
</evidence>
<evidence type="ECO:0000256" key="2">
    <source>
        <dbReference type="ARBA" id="ARBA00022490"/>
    </source>
</evidence>
<feature type="coiled-coil region" evidence="11">
    <location>
        <begin position="78"/>
        <end position="105"/>
    </location>
</feature>
<evidence type="ECO:0000256" key="6">
    <source>
        <dbReference type="ARBA" id="ARBA00023136"/>
    </source>
</evidence>
<dbReference type="SMART" id="SM00962">
    <property type="entry name" value="SRP54"/>
    <property type="match status" value="1"/>
</dbReference>
<reference evidence="14 15" key="1">
    <citation type="submission" date="2018-04" db="EMBL/GenBank/DDBJ databases">
        <title>Thalassorhabdus spongiae gen. nov., sp. nov., isolated from a marine sponge in South-West Iceland.</title>
        <authorList>
            <person name="Knobloch S."/>
            <person name="Daussin A."/>
            <person name="Johannsson R."/>
            <person name="Marteinsson V.T."/>
        </authorList>
    </citation>
    <scope>NUCLEOTIDE SEQUENCE [LARGE SCALE GENOMIC DNA]</scope>
    <source>
        <strain evidence="14 15">Hp12</strain>
    </source>
</reference>
<feature type="domain" description="SRP54-type proteins GTP-binding" evidence="13">
    <location>
        <begin position="584"/>
        <end position="597"/>
    </location>
</feature>
<dbReference type="FunFam" id="1.20.120.140:FF:000002">
    <property type="entry name" value="Signal recognition particle receptor FtsY"/>
    <property type="match status" value="1"/>
</dbReference>
<feature type="binding site" evidence="10">
    <location>
        <begin position="499"/>
        <end position="503"/>
    </location>
    <ligand>
        <name>GTP</name>
        <dbReference type="ChEBI" id="CHEBI:37565"/>
    </ligand>
</feature>
<feature type="binding site" evidence="10">
    <location>
        <begin position="417"/>
        <end position="424"/>
    </location>
    <ligand>
        <name>GTP</name>
        <dbReference type="ChEBI" id="CHEBI:37565"/>
    </ligand>
</feature>
<evidence type="ECO:0000259" key="13">
    <source>
        <dbReference type="PROSITE" id="PS00300"/>
    </source>
</evidence>
<organism evidence="14 15">
    <name type="scientific">Pelagibaculum spongiae</name>
    <dbReference type="NCBI Taxonomy" id="2080658"/>
    <lineage>
        <taxon>Bacteria</taxon>
        <taxon>Pseudomonadati</taxon>
        <taxon>Pseudomonadota</taxon>
        <taxon>Gammaproteobacteria</taxon>
        <taxon>Oceanospirillales</taxon>
        <taxon>Pelagibaculum</taxon>
    </lineage>
</organism>
<dbReference type="RefSeq" id="WP_116686709.1">
    <property type="nucleotide sequence ID" value="NZ_CAWNYD010000002.1"/>
</dbReference>
<dbReference type="InterPro" id="IPR000897">
    <property type="entry name" value="SRP54_GTPase_dom"/>
</dbReference>
<keyword evidence="15" id="KW-1185">Reference proteome</keyword>
<proteinExistence type="inferred from homology"/>
<dbReference type="EC" id="3.6.5.4" evidence="10"/>
<sequence length="622" mass="65575">MFGSGKDKTKKKGGLFSWFRKDKPEQAPEPIAEVEAAVEASPEITSVDALPVETAVDTQIENQPAEAIHSDNDDHQIQDTVLLKAAAEQQQLEELESEDETIELTRADIQSIESSVGDLRDMFAPATEQAEPSSIELPAGTESEIEEIEIAALPLVAGESRDNELTRKVAEQAAAEQAAAEQAAAEQAAAEQAAAEQAAAEQAAAEQAAAEQAAAEQAAAEQAAAEQAAAEQAAAEQAAAEQAAAEQAAAEQAAAEQAAAEQAAAEQAAAEQAAAEQAAAEQAAAEQAAAEQAAAEQAAAEQKKPKKRGFFGRLKDGLSRTRANLAEGLASVVMGKRKIDDDLLEEIETQLLTADIGVDATMDIISQLTKKVARNELKDAEALMNTLKQLLQEIIEPVSQPLEIDSSLKPHVILMVGINGAGKTTTIGKMAKRFQSEGKSVMLAAGDTFRAAAVEQLQVWGERNNVPVVAQQTGADSASVCFDALQSAKSKGIDVLICDTAGRLHTQSNLMEELKKIHRVLGKQDGGAPHEVMLVLDSGIGQNAINQAEQFHKSVGVTGLTLTKLDGTAKGGIVFAIAKKMGLPIRFIGVGETIEDLRPFKADEFVEALFEGTEIRTEEETT</sequence>
<dbReference type="GO" id="GO:0005737">
    <property type="term" value="C:cytoplasm"/>
    <property type="evidence" value="ECO:0007669"/>
    <property type="project" value="UniProtKB-SubCell"/>
</dbReference>
<evidence type="ECO:0000256" key="8">
    <source>
        <dbReference type="ARBA" id="ARBA00048027"/>
    </source>
</evidence>
<dbReference type="Gene3D" id="3.40.50.300">
    <property type="entry name" value="P-loop containing nucleotide triphosphate hydrolases"/>
    <property type="match status" value="1"/>
</dbReference>
<comment type="catalytic activity">
    <reaction evidence="8 10">
        <text>GTP + H2O = GDP + phosphate + H(+)</text>
        <dbReference type="Rhea" id="RHEA:19669"/>
        <dbReference type="ChEBI" id="CHEBI:15377"/>
        <dbReference type="ChEBI" id="CHEBI:15378"/>
        <dbReference type="ChEBI" id="CHEBI:37565"/>
        <dbReference type="ChEBI" id="CHEBI:43474"/>
        <dbReference type="ChEBI" id="CHEBI:58189"/>
        <dbReference type="EC" id="3.6.5.4"/>
    </reaction>
</comment>
<name>A0A2V1H3P7_9GAMM</name>
<evidence type="ECO:0000256" key="12">
    <source>
        <dbReference type="SAM" id="MobiDB-lite"/>
    </source>
</evidence>
<dbReference type="InterPro" id="IPR042101">
    <property type="entry name" value="SRP54_N_sf"/>
</dbReference>
<dbReference type="InterPro" id="IPR013822">
    <property type="entry name" value="Signal_recog_particl_SRP54_hlx"/>
</dbReference>
<evidence type="ECO:0000256" key="1">
    <source>
        <dbReference type="ARBA" id="ARBA00022475"/>
    </source>
</evidence>
<dbReference type="OrthoDB" id="9804720at2"/>
<comment type="function">
    <text evidence="9 10">Involved in targeting and insertion of nascent membrane proteins into the cytoplasmic membrane. Acts as a receptor for the complex formed by the signal recognition particle (SRP) and the ribosome-nascent chain (RNC). Interaction with SRP-RNC leads to the transfer of the RNC complex to the Sec translocase for insertion into the membrane, the hydrolysis of GTP by both Ffh and FtsY, and the dissociation of the SRP-FtsY complex into the individual components.</text>
</comment>
<dbReference type="AlphaFoldDB" id="A0A2V1H3P7"/>
<dbReference type="GO" id="GO:0006614">
    <property type="term" value="P:SRP-dependent cotranslational protein targeting to membrane"/>
    <property type="evidence" value="ECO:0007669"/>
    <property type="project" value="InterPro"/>
</dbReference>
<comment type="subunit">
    <text evidence="10">Part of the signal recognition particle protein translocation system, which is composed of SRP and FtsY. SRP is a ribonucleoprotein composed of Ffh and a 4.5S RNA molecule.</text>
</comment>
<dbReference type="GO" id="GO:0005047">
    <property type="term" value="F:signal recognition particle binding"/>
    <property type="evidence" value="ECO:0007669"/>
    <property type="project" value="TreeGrafter"/>
</dbReference>
<protein>
    <recommendedName>
        <fullName evidence="10">Signal recognition particle receptor FtsY</fullName>
        <shortName evidence="10">SRP receptor</shortName>
        <ecNumber evidence="10">3.6.5.4</ecNumber>
    </recommendedName>
</protein>
<keyword evidence="3 10" id="KW-0547">Nucleotide-binding</keyword>
<dbReference type="InterPro" id="IPR004390">
    <property type="entry name" value="SR_rcpt_FtsY"/>
</dbReference>
<comment type="caution">
    <text evidence="14">The sequence shown here is derived from an EMBL/GenBank/DDBJ whole genome shotgun (WGS) entry which is preliminary data.</text>
</comment>
<evidence type="ECO:0000256" key="9">
    <source>
        <dbReference type="ARBA" id="ARBA00053570"/>
    </source>
</evidence>
<evidence type="ECO:0000256" key="5">
    <source>
        <dbReference type="ARBA" id="ARBA00023134"/>
    </source>
</evidence>
<dbReference type="Pfam" id="PF00448">
    <property type="entry name" value="SRP54"/>
    <property type="match status" value="1"/>
</dbReference>
<dbReference type="FunFam" id="3.40.50.300:FF:000053">
    <property type="entry name" value="Signal recognition particle receptor FtsY"/>
    <property type="match status" value="1"/>
</dbReference>
<gene>
    <name evidence="10" type="primary">ftsY</name>
    <name evidence="14" type="ORF">DC094_08665</name>
</gene>
<dbReference type="NCBIfam" id="TIGR00064">
    <property type="entry name" value="ftsY"/>
    <property type="match status" value="1"/>
</dbReference>